<dbReference type="OrthoDB" id="9815258at2"/>
<comment type="subcellular location">
    <subcellularLocation>
        <location evidence="1 7">Cell membrane</location>
        <topology evidence="1 7">Multi-pass membrane protein</topology>
    </subcellularLocation>
</comment>
<comment type="similarity">
    <text evidence="7">Belongs to the binding-protein-dependent transport system permease family.</text>
</comment>
<evidence type="ECO:0000256" key="7">
    <source>
        <dbReference type="RuleBase" id="RU363032"/>
    </source>
</evidence>
<dbReference type="GO" id="GO:0015226">
    <property type="term" value="F:carnitine transmembrane transporter activity"/>
    <property type="evidence" value="ECO:0007669"/>
    <property type="project" value="TreeGrafter"/>
</dbReference>
<dbReference type="Pfam" id="PF00528">
    <property type="entry name" value="BPD_transp_1"/>
    <property type="match status" value="1"/>
</dbReference>
<feature type="transmembrane region" description="Helical" evidence="7">
    <location>
        <begin position="241"/>
        <end position="261"/>
    </location>
</feature>
<keyword evidence="5 7" id="KW-1133">Transmembrane helix</keyword>
<feature type="transmembrane region" description="Helical" evidence="7">
    <location>
        <begin position="87"/>
        <end position="111"/>
    </location>
</feature>
<dbReference type="InterPro" id="IPR000515">
    <property type="entry name" value="MetI-like"/>
</dbReference>
<dbReference type="GO" id="GO:0005275">
    <property type="term" value="F:amine transmembrane transporter activity"/>
    <property type="evidence" value="ECO:0007669"/>
    <property type="project" value="TreeGrafter"/>
</dbReference>
<evidence type="ECO:0000256" key="4">
    <source>
        <dbReference type="ARBA" id="ARBA00022692"/>
    </source>
</evidence>
<dbReference type="FunFam" id="1.10.3720.10:FF:000001">
    <property type="entry name" value="Glycine betaine ABC transporter, permease"/>
    <property type="match status" value="1"/>
</dbReference>
<dbReference type="InterPro" id="IPR035906">
    <property type="entry name" value="MetI-like_sf"/>
</dbReference>
<dbReference type="GO" id="GO:0043190">
    <property type="term" value="C:ATP-binding cassette (ABC) transporter complex"/>
    <property type="evidence" value="ECO:0007669"/>
    <property type="project" value="TreeGrafter"/>
</dbReference>
<protein>
    <submittedName>
        <fullName evidence="9">Proline/glycine betaine ABC transporter permease</fullName>
    </submittedName>
</protein>
<feature type="transmembrane region" description="Helical" evidence="7">
    <location>
        <begin position="211"/>
        <end position="229"/>
    </location>
</feature>
<keyword evidence="6 7" id="KW-0472">Membrane</keyword>
<feature type="transmembrane region" description="Helical" evidence="7">
    <location>
        <begin position="131"/>
        <end position="158"/>
    </location>
</feature>
<dbReference type="GO" id="GO:0031460">
    <property type="term" value="P:glycine betaine transport"/>
    <property type="evidence" value="ECO:0007669"/>
    <property type="project" value="UniProtKB-ARBA"/>
</dbReference>
<dbReference type="PROSITE" id="PS50928">
    <property type="entry name" value="ABC_TM1"/>
    <property type="match status" value="1"/>
</dbReference>
<feature type="transmembrane region" description="Helical" evidence="7">
    <location>
        <begin position="61"/>
        <end position="80"/>
    </location>
</feature>
<dbReference type="Proteomes" id="UP000270261">
    <property type="component" value="Unassembled WGS sequence"/>
</dbReference>
<evidence type="ECO:0000256" key="3">
    <source>
        <dbReference type="ARBA" id="ARBA00022475"/>
    </source>
</evidence>
<keyword evidence="4 7" id="KW-0812">Transmembrane</keyword>
<evidence type="ECO:0000256" key="1">
    <source>
        <dbReference type="ARBA" id="ARBA00004651"/>
    </source>
</evidence>
<evidence type="ECO:0000256" key="2">
    <source>
        <dbReference type="ARBA" id="ARBA00022448"/>
    </source>
</evidence>
<dbReference type="AlphaFoldDB" id="A0A426FTL0"/>
<keyword evidence="10" id="KW-1185">Reference proteome</keyword>
<evidence type="ECO:0000313" key="9">
    <source>
        <dbReference type="EMBL" id="RRN46016.1"/>
    </source>
</evidence>
<gene>
    <name evidence="9" type="ORF">EHV23_00965</name>
</gene>
<sequence>MRKGIDSFVDTIVTRYGDSLGALSDHFERWLSWFEKLLRTSPWWAVVLVVVLIAWCLTRRLGFSILMGAMLCIIGLLGLWDAGMQTLALMLMATFLSVIIGIPVGILMGRVDWVRAVLHPVLDVMQTMPSFVYLIPVVMLFGLGKTAALIATIIYAVAPLIRLTDLGIRLVDREVLEAARAYGANTWQQLFGVQIPLALPNIMAGINQTTMMALAMVVIASMIGATGLGHEVLLGINRLEVGRGLMAGASIVVLAILFDRITQAYGRRQRKGGAH</sequence>
<reference evidence="9 10" key="1">
    <citation type="submission" date="2018-11" db="EMBL/GenBank/DDBJ databases">
        <title>Genome sequencing of Lautropia sp. KCOM 2505 (= ChDC F240).</title>
        <authorList>
            <person name="Kook J.-K."/>
            <person name="Park S.-N."/>
            <person name="Lim Y.K."/>
        </authorList>
    </citation>
    <scope>NUCLEOTIDE SEQUENCE [LARGE SCALE GENOMIC DNA]</scope>
    <source>
        <strain evidence="9 10">KCOM 2505</strain>
    </source>
</reference>
<evidence type="ECO:0000256" key="6">
    <source>
        <dbReference type="ARBA" id="ARBA00023136"/>
    </source>
</evidence>
<dbReference type="SUPFAM" id="SSF161098">
    <property type="entry name" value="MetI-like"/>
    <property type="match status" value="1"/>
</dbReference>
<evidence type="ECO:0000313" key="10">
    <source>
        <dbReference type="Proteomes" id="UP000270261"/>
    </source>
</evidence>
<dbReference type="EMBL" id="RRUE01000001">
    <property type="protein sequence ID" value="RRN46016.1"/>
    <property type="molecule type" value="Genomic_DNA"/>
</dbReference>
<feature type="transmembrane region" description="Helical" evidence="7">
    <location>
        <begin position="37"/>
        <end position="55"/>
    </location>
</feature>
<dbReference type="GO" id="GO:0015871">
    <property type="term" value="P:choline transport"/>
    <property type="evidence" value="ECO:0007669"/>
    <property type="project" value="TreeGrafter"/>
</dbReference>
<keyword evidence="3" id="KW-1003">Cell membrane</keyword>
<evidence type="ECO:0000259" key="8">
    <source>
        <dbReference type="PROSITE" id="PS50928"/>
    </source>
</evidence>
<proteinExistence type="inferred from homology"/>
<dbReference type="PANTHER" id="PTHR47737">
    <property type="entry name" value="GLYCINE BETAINE/PROLINE BETAINE TRANSPORT SYSTEM PERMEASE PROTEIN PROW"/>
    <property type="match status" value="1"/>
</dbReference>
<evidence type="ECO:0000256" key="5">
    <source>
        <dbReference type="ARBA" id="ARBA00022989"/>
    </source>
</evidence>
<name>A0A426FTL0_9BURK</name>
<dbReference type="CDD" id="cd06261">
    <property type="entry name" value="TM_PBP2"/>
    <property type="match status" value="1"/>
</dbReference>
<keyword evidence="2 7" id="KW-0813">Transport</keyword>
<organism evidence="9 10">
    <name type="scientific">Lautropia dentalis</name>
    <dbReference type="NCBI Taxonomy" id="2490857"/>
    <lineage>
        <taxon>Bacteria</taxon>
        <taxon>Pseudomonadati</taxon>
        <taxon>Pseudomonadota</taxon>
        <taxon>Betaproteobacteria</taxon>
        <taxon>Burkholderiales</taxon>
        <taxon>Burkholderiaceae</taxon>
        <taxon>Lautropia</taxon>
    </lineage>
</organism>
<dbReference type="Gene3D" id="1.10.3720.10">
    <property type="entry name" value="MetI-like"/>
    <property type="match status" value="1"/>
</dbReference>
<feature type="domain" description="ABC transmembrane type-1" evidence="8">
    <location>
        <begin position="83"/>
        <end position="262"/>
    </location>
</feature>
<accession>A0A426FTL0</accession>
<dbReference type="PANTHER" id="PTHR47737:SF1">
    <property type="entry name" value="GLYCINE BETAINE_PROLINE BETAINE TRANSPORT SYSTEM PERMEASE PROTEIN PROW"/>
    <property type="match status" value="1"/>
</dbReference>
<comment type="caution">
    <text evidence="9">The sequence shown here is derived from an EMBL/GenBank/DDBJ whole genome shotgun (WGS) entry which is preliminary data.</text>
</comment>